<protein>
    <recommendedName>
        <fullName evidence="3">ABC transporter substrate-binding protein</fullName>
    </recommendedName>
</protein>
<dbReference type="Pfam" id="PF04392">
    <property type="entry name" value="ABC_sub_bind"/>
    <property type="match status" value="1"/>
</dbReference>
<reference evidence="1 2" key="1">
    <citation type="submission" date="2019-06" db="EMBL/GenBank/DDBJ databases">
        <title>Genomic insights into carbon and energy metabolism of Deferribacter autotrophicus revealed new metabolic traits in the phylum Deferribacteres.</title>
        <authorList>
            <person name="Slobodkin A.I."/>
            <person name="Slobodkina G.B."/>
            <person name="Allioux M."/>
            <person name="Alain K."/>
            <person name="Jebbar M."/>
            <person name="Shadrin V."/>
            <person name="Kublanov I.V."/>
            <person name="Toshchakov S.V."/>
            <person name="Bonch-Osmolovskaya E.A."/>
        </authorList>
    </citation>
    <scope>NUCLEOTIDE SEQUENCE [LARGE SCALE GENOMIC DNA]</scope>
    <source>
        <strain evidence="1 2">SL50</strain>
    </source>
</reference>
<accession>A0A5A8F515</accession>
<name>A0A5A8F515_9BACT</name>
<evidence type="ECO:0000313" key="2">
    <source>
        <dbReference type="Proteomes" id="UP000322876"/>
    </source>
</evidence>
<comment type="caution">
    <text evidence="1">The sequence shown here is derived from an EMBL/GenBank/DDBJ whole genome shotgun (WGS) entry which is preliminary data.</text>
</comment>
<dbReference type="Gene3D" id="3.40.50.2300">
    <property type="match status" value="2"/>
</dbReference>
<gene>
    <name evidence="1" type="ORF">FHQ18_07050</name>
</gene>
<dbReference type="PANTHER" id="PTHR35271:SF1">
    <property type="entry name" value="ABC TRANSPORTER, SUBSTRATE-BINDING LIPOPROTEIN"/>
    <property type="match status" value="1"/>
</dbReference>
<dbReference type="OrthoDB" id="9776955at2"/>
<proteinExistence type="predicted"/>
<dbReference type="CDD" id="cd06325">
    <property type="entry name" value="PBP1_ABC_unchar_transporter"/>
    <property type="match status" value="1"/>
</dbReference>
<dbReference type="RefSeq" id="WP_149266466.1">
    <property type="nucleotide sequence ID" value="NZ_VFJB01000005.1"/>
</dbReference>
<dbReference type="PANTHER" id="PTHR35271">
    <property type="entry name" value="ABC TRANSPORTER, SUBSTRATE-BINDING LIPOPROTEIN-RELATED"/>
    <property type="match status" value="1"/>
</dbReference>
<organism evidence="1 2">
    <name type="scientific">Deferribacter autotrophicus</name>
    <dbReference type="NCBI Taxonomy" id="500465"/>
    <lineage>
        <taxon>Bacteria</taxon>
        <taxon>Pseudomonadati</taxon>
        <taxon>Deferribacterota</taxon>
        <taxon>Deferribacteres</taxon>
        <taxon>Deferribacterales</taxon>
        <taxon>Deferribacteraceae</taxon>
        <taxon>Deferribacter</taxon>
    </lineage>
</organism>
<keyword evidence="2" id="KW-1185">Reference proteome</keyword>
<dbReference type="InterPro" id="IPR007487">
    <property type="entry name" value="ABC_transpt-TYRBP-like"/>
</dbReference>
<evidence type="ECO:0000313" key="1">
    <source>
        <dbReference type="EMBL" id="KAA0258145.1"/>
    </source>
</evidence>
<dbReference type="EMBL" id="VFJB01000005">
    <property type="protein sequence ID" value="KAA0258145.1"/>
    <property type="molecule type" value="Genomic_DNA"/>
</dbReference>
<dbReference type="AlphaFoldDB" id="A0A5A8F515"/>
<dbReference type="Proteomes" id="UP000322876">
    <property type="component" value="Unassembled WGS sequence"/>
</dbReference>
<evidence type="ECO:0008006" key="3">
    <source>
        <dbReference type="Google" id="ProtNLM"/>
    </source>
</evidence>
<sequence>MKNLVYKTILLFFILNGLLLAEKVALINWNRDGLFENGFRNEILDNFKNIRFYSFSCNKDEFLLREYIKFVKKLDVDLIYAVGFPVVKTISENFFYTPVVFVMHHDPVEAGIVASYKSSENNLTGVVAKIPILQQLKTVKKIVDFRKVGIIENKGDFEYRLSLKELTRLEKFFNFKTVVLRDNENTENIFQSERLDILYIFKSQKINKSLIDLANSFGILTLAADSDVVKNKGALISLVVDEYRVGRLAGKKAVEILNGKRTSKIPITTIEHFMLVINMKTAKKINVDIPLSLLIMTDKIIK</sequence>